<dbReference type="PROSITE" id="PS00136">
    <property type="entry name" value="SUBTILASE_ASP"/>
    <property type="match status" value="1"/>
</dbReference>
<evidence type="ECO:0000259" key="7">
    <source>
        <dbReference type="PROSITE" id="PS50958"/>
    </source>
</evidence>
<name>D0LPC4_HALO1</name>
<dbReference type="SUPFAM" id="SSF52743">
    <property type="entry name" value="Subtilisin-like"/>
    <property type="match status" value="1"/>
</dbReference>
<dbReference type="PROSITE" id="PS51892">
    <property type="entry name" value="SUBTILASE"/>
    <property type="match status" value="1"/>
</dbReference>
<dbReference type="GO" id="GO:0005615">
    <property type="term" value="C:extracellular space"/>
    <property type="evidence" value="ECO:0007669"/>
    <property type="project" value="TreeGrafter"/>
</dbReference>
<feature type="active site" description="Charge relay system" evidence="6">
    <location>
        <position position="155"/>
    </location>
</feature>
<dbReference type="SUPFAM" id="SSF90188">
    <property type="entry name" value="Somatomedin B domain"/>
    <property type="match status" value="1"/>
</dbReference>
<dbReference type="Gene3D" id="4.10.410.20">
    <property type="match status" value="1"/>
</dbReference>
<dbReference type="SUPFAM" id="SSF54897">
    <property type="entry name" value="Protease propeptides/inhibitors"/>
    <property type="match status" value="1"/>
</dbReference>
<dbReference type="PROSITE" id="PS50958">
    <property type="entry name" value="SMB_2"/>
    <property type="match status" value="1"/>
</dbReference>
<dbReference type="InterPro" id="IPR022398">
    <property type="entry name" value="Peptidase_S8_His-AS"/>
</dbReference>
<evidence type="ECO:0000256" key="4">
    <source>
        <dbReference type="ARBA" id="ARBA00022825"/>
    </source>
</evidence>
<keyword evidence="4 6" id="KW-0720">Serine protease</keyword>
<dbReference type="AlphaFoldDB" id="D0LPC4"/>
<dbReference type="Pfam" id="PF05922">
    <property type="entry name" value="Inhibitor_I9"/>
    <property type="match status" value="1"/>
</dbReference>
<feature type="active site" description="Charge relay system" evidence="6">
    <location>
        <position position="188"/>
    </location>
</feature>
<evidence type="ECO:0000256" key="2">
    <source>
        <dbReference type="ARBA" id="ARBA00022670"/>
    </source>
</evidence>
<dbReference type="PROSITE" id="PS00137">
    <property type="entry name" value="SUBTILASE_HIS"/>
    <property type="match status" value="1"/>
</dbReference>
<dbReference type="EMBL" id="CP001804">
    <property type="protein sequence ID" value="ACY13489.1"/>
    <property type="molecule type" value="Genomic_DNA"/>
</dbReference>
<evidence type="ECO:0000256" key="1">
    <source>
        <dbReference type="ARBA" id="ARBA00011073"/>
    </source>
</evidence>
<gene>
    <name evidence="8" type="ordered locus">Hoch_0875</name>
</gene>
<dbReference type="InterPro" id="IPR001212">
    <property type="entry name" value="Somatomedin_B_dom"/>
</dbReference>
<dbReference type="InterPro" id="IPR036852">
    <property type="entry name" value="Peptidase_S8/S53_dom_sf"/>
</dbReference>
<dbReference type="PROSITE" id="PS00524">
    <property type="entry name" value="SMB_1"/>
    <property type="match status" value="1"/>
</dbReference>
<keyword evidence="3 6" id="KW-0378">Hydrolase</keyword>
<keyword evidence="2 6" id="KW-0645">Protease</keyword>
<dbReference type="InterPro" id="IPR023827">
    <property type="entry name" value="Peptidase_S8_Asp-AS"/>
</dbReference>
<dbReference type="OrthoDB" id="9790784at2"/>
<comment type="similarity">
    <text evidence="1 6">Belongs to the peptidase S8 family.</text>
</comment>
<dbReference type="Pfam" id="PF01033">
    <property type="entry name" value="Somatomedin_B"/>
    <property type="match status" value="1"/>
</dbReference>
<dbReference type="InterPro" id="IPR010259">
    <property type="entry name" value="S8pro/Inhibitor_I9"/>
</dbReference>
<dbReference type="Pfam" id="PF00082">
    <property type="entry name" value="Peptidase_S8"/>
    <property type="match status" value="1"/>
</dbReference>
<dbReference type="InterPro" id="IPR034193">
    <property type="entry name" value="PCSK9_ProteinaseK-like"/>
</dbReference>
<dbReference type="PANTHER" id="PTHR43806">
    <property type="entry name" value="PEPTIDASE S8"/>
    <property type="match status" value="1"/>
</dbReference>
<dbReference type="STRING" id="502025.Hoch_0875"/>
<feature type="active site" description="Charge relay system" evidence="6">
    <location>
        <position position="343"/>
    </location>
</feature>
<sequence>MQNATTVMIAIVTGLLAGCLESGADHVGTTVAPLHVVPAAKRIPGEYIVVLRDGVTLAARDTLRGRVASAGTENQVLGAYSIIPGFAAALDDDMLAELRRSPEVAHIEENAVIQLASIHVAHADGIDRLDQRVGHDGVYNDYDWAGAGVHVYVVDTGLNRSHDDFAGRVGLSFTTVFDGNVVNDCHGHGTHVTSTIAGTRYGVAKQAEVHAVRIFDCNAVGTLNNLIQGVEWATDDCLGRGSPCVLNISHGVPQSAALNQAVATAVAAGITVVTAAGNEGLDACGFSPASEATAITVAAIDDADTRAAFSNWGSCVDIFAPGVTIQGASIGSRIASAERSGTSMASAHVAGVAAQYLGVHPEATPAQVALNLGGSASIQCVADAHDSPNVLLFNDLAQGNYDCSVPVGSCANLCGGASDGCFCDPLCTTYGDCCPDYEQHCE</sequence>
<evidence type="ECO:0000256" key="5">
    <source>
        <dbReference type="ARBA" id="ARBA00023157"/>
    </source>
</evidence>
<accession>D0LPC4</accession>
<dbReference type="InterPro" id="IPR000209">
    <property type="entry name" value="Peptidase_S8/S53_dom"/>
</dbReference>
<keyword evidence="5" id="KW-1015">Disulfide bond</keyword>
<dbReference type="Gene3D" id="3.40.50.200">
    <property type="entry name" value="Peptidase S8/S53 domain"/>
    <property type="match status" value="1"/>
</dbReference>
<dbReference type="Proteomes" id="UP000001880">
    <property type="component" value="Chromosome"/>
</dbReference>
<dbReference type="FunFam" id="3.40.50.200:FF:000014">
    <property type="entry name" value="Proteinase K"/>
    <property type="match status" value="1"/>
</dbReference>
<feature type="domain" description="SMB" evidence="7">
    <location>
        <begin position="406"/>
        <end position="442"/>
    </location>
</feature>
<dbReference type="GO" id="GO:0006508">
    <property type="term" value="P:proteolysis"/>
    <property type="evidence" value="ECO:0007669"/>
    <property type="project" value="UniProtKB-KW"/>
</dbReference>
<dbReference type="RefSeq" id="WP_012826110.1">
    <property type="nucleotide sequence ID" value="NC_013440.1"/>
</dbReference>
<dbReference type="InterPro" id="IPR036024">
    <property type="entry name" value="Somatomedin_B-like_dom_sf"/>
</dbReference>
<organism evidence="8 9">
    <name type="scientific">Haliangium ochraceum (strain DSM 14365 / JCM 11303 / SMP-2)</name>
    <dbReference type="NCBI Taxonomy" id="502025"/>
    <lineage>
        <taxon>Bacteria</taxon>
        <taxon>Pseudomonadati</taxon>
        <taxon>Myxococcota</taxon>
        <taxon>Polyangia</taxon>
        <taxon>Haliangiales</taxon>
        <taxon>Kofleriaceae</taxon>
        <taxon>Haliangium</taxon>
    </lineage>
</organism>
<dbReference type="InterPro" id="IPR015500">
    <property type="entry name" value="Peptidase_S8_subtilisin-rel"/>
</dbReference>
<evidence type="ECO:0000313" key="8">
    <source>
        <dbReference type="EMBL" id="ACY13489.1"/>
    </source>
</evidence>
<evidence type="ECO:0000256" key="6">
    <source>
        <dbReference type="PROSITE-ProRule" id="PRU01240"/>
    </source>
</evidence>
<dbReference type="KEGG" id="hoh:Hoch_0875"/>
<dbReference type="InterPro" id="IPR050131">
    <property type="entry name" value="Peptidase_S8_subtilisin-like"/>
</dbReference>
<protein>
    <submittedName>
        <fullName evidence="8">Peptidase S8 and S53 subtilisin kexin sedolisin</fullName>
    </submittedName>
</protein>
<dbReference type="CDD" id="cd04077">
    <property type="entry name" value="Peptidases_S8_PCSK9_ProteinaseK_like"/>
    <property type="match status" value="1"/>
</dbReference>
<dbReference type="PRINTS" id="PR00723">
    <property type="entry name" value="SUBTILISIN"/>
</dbReference>
<dbReference type="HOGENOM" id="CLU_011263_1_7_7"/>
<dbReference type="eggNOG" id="COG1404">
    <property type="taxonomic scope" value="Bacteria"/>
</dbReference>
<dbReference type="InterPro" id="IPR037045">
    <property type="entry name" value="S8pro/Inhibitor_I9_sf"/>
</dbReference>
<evidence type="ECO:0000256" key="3">
    <source>
        <dbReference type="ARBA" id="ARBA00022801"/>
    </source>
</evidence>
<dbReference type="Gene3D" id="3.30.70.80">
    <property type="entry name" value="Peptidase S8 propeptide/proteinase inhibitor I9"/>
    <property type="match status" value="1"/>
</dbReference>
<proteinExistence type="inferred from homology"/>
<evidence type="ECO:0000313" key="9">
    <source>
        <dbReference type="Proteomes" id="UP000001880"/>
    </source>
</evidence>
<dbReference type="GO" id="GO:0004252">
    <property type="term" value="F:serine-type endopeptidase activity"/>
    <property type="evidence" value="ECO:0007669"/>
    <property type="project" value="UniProtKB-UniRule"/>
</dbReference>
<reference evidence="8 9" key="1">
    <citation type="journal article" date="2010" name="Stand. Genomic Sci.">
        <title>Complete genome sequence of Haliangium ochraceum type strain (SMP-2).</title>
        <authorList>
            <consortium name="US DOE Joint Genome Institute (JGI-PGF)"/>
            <person name="Ivanova N."/>
            <person name="Daum C."/>
            <person name="Lang E."/>
            <person name="Abt B."/>
            <person name="Kopitz M."/>
            <person name="Saunders E."/>
            <person name="Lapidus A."/>
            <person name="Lucas S."/>
            <person name="Glavina Del Rio T."/>
            <person name="Nolan M."/>
            <person name="Tice H."/>
            <person name="Copeland A."/>
            <person name="Cheng J.F."/>
            <person name="Chen F."/>
            <person name="Bruce D."/>
            <person name="Goodwin L."/>
            <person name="Pitluck S."/>
            <person name="Mavromatis K."/>
            <person name="Pati A."/>
            <person name="Mikhailova N."/>
            <person name="Chen A."/>
            <person name="Palaniappan K."/>
            <person name="Land M."/>
            <person name="Hauser L."/>
            <person name="Chang Y.J."/>
            <person name="Jeffries C.D."/>
            <person name="Detter J.C."/>
            <person name="Brettin T."/>
            <person name="Rohde M."/>
            <person name="Goker M."/>
            <person name="Bristow J."/>
            <person name="Markowitz V."/>
            <person name="Eisen J.A."/>
            <person name="Hugenholtz P."/>
            <person name="Kyrpides N.C."/>
            <person name="Klenk H.P."/>
        </authorList>
    </citation>
    <scope>NUCLEOTIDE SEQUENCE [LARGE SCALE GENOMIC DNA]</scope>
    <source>
        <strain evidence="9">DSM 14365 / CIP 107738 / JCM 11303 / AJ 13395 / SMP-2</strain>
    </source>
</reference>
<dbReference type="PANTHER" id="PTHR43806:SF11">
    <property type="entry name" value="CEREVISIN-RELATED"/>
    <property type="match status" value="1"/>
</dbReference>
<keyword evidence="9" id="KW-1185">Reference proteome</keyword>